<dbReference type="InterPro" id="IPR053218">
    <property type="entry name" value="Pathogen-related_defense"/>
</dbReference>
<proteinExistence type="predicted"/>
<organism evidence="1">
    <name type="scientific">Alexandrium monilatum</name>
    <dbReference type="NCBI Taxonomy" id="311494"/>
    <lineage>
        <taxon>Eukaryota</taxon>
        <taxon>Sar</taxon>
        <taxon>Alveolata</taxon>
        <taxon>Dinophyceae</taxon>
        <taxon>Gonyaulacales</taxon>
        <taxon>Pyrocystaceae</taxon>
        <taxon>Alexandrium</taxon>
    </lineage>
</organism>
<dbReference type="AlphaFoldDB" id="A0A7S4QUJ2"/>
<protein>
    <recommendedName>
        <fullName evidence="2">Pathogen-related protein</fullName>
    </recommendedName>
</protein>
<dbReference type="EMBL" id="HBNR01037520">
    <property type="protein sequence ID" value="CAE4594401.1"/>
    <property type="molecule type" value="Transcribed_RNA"/>
</dbReference>
<sequence>MAEAPPSLAQTYARGPLAVNGSGQAMTKAELDAAKAELEEIKATSGLKEPERAHMDDEGIHWRFGGKPDYSLVNLLYLKGKTKNHAPGSLELVVENLVKTWEMERSHKLNLRQHQSVDPAFTFSTNGGKKFSSEQAHAVGNYNVLLSTCPAQLWDSDNTTWEQSHGKFHSAFAAFPWELLELFSKPPRVAFSWRHWGNFTGSYEGNSGKGELIEVYGFGIATVNDRLQLLDVEIFYRPENLIEVLRGERPATDLAQGRDILGPAVMGACPHAGARL</sequence>
<gene>
    <name evidence="1" type="ORF">AMON00008_LOCUS25883</name>
</gene>
<evidence type="ECO:0000313" key="1">
    <source>
        <dbReference type="EMBL" id="CAE4594401.1"/>
    </source>
</evidence>
<dbReference type="PANTHER" id="PTHR31723:SF10">
    <property type="entry name" value="PATHOGEN-RELATED PROTEIN"/>
    <property type="match status" value="1"/>
</dbReference>
<evidence type="ECO:0008006" key="2">
    <source>
        <dbReference type="Google" id="ProtNLM"/>
    </source>
</evidence>
<dbReference type="Gene3D" id="3.10.450.50">
    <property type="match status" value="1"/>
</dbReference>
<accession>A0A7S4QUJ2</accession>
<reference evidence="1" key="1">
    <citation type="submission" date="2021-01" db="EMBL/GenBank/DDBJ databases">
        <authorList>
            <person name="Corre E."/>
            <person name="Pelletier E."/>
            <person name="Niang G."/>
            <person name="Scheremetjew M."/>
            <person name="Finn R."/>
            <person name="Kale V."/>
            <person name="Holt S."/>
            <person name="Cochrane G."/>
            <person name="Meng A."/>
            <person name="Brown T."/>
            <person name="Cohen L."/>
        </authorList>
    </citation>
    <scope>NUCLEOTIDE SEQUENCE</scope>
    <source>
        <strain evidence="1">CCMP3105</strain>
    </source>
</reference>
<dbReference type="PANTHER" id="PTHR31723">
    <property type="entry name" value="PATHOGENESIS-RELATED FAMILY PROTEIN"/>
    <property type="match status" value="1"/>
</dbReference>
<name>A0A7S4QUJ2_9DINO</name>